<sequence>MLRQFLICDIRTDFEVNPIRESPTHPATAGYPDTAWIELPKSQYVQDCFAMQKCPVAG</sequence>
<organism evidence="1 2">
    <name type="scientific">Saccharopolyspora flava</name>
    <dbReference type="NCBI Taxonomy" id="95161"/>
    <lineage>
        <taxon>Bacteria</taxon>
        <taxon>Bacillati</taxon>
        <taxon>Actinomycetota</taxon>
        <taxon>Actinomycetes</taxon>
        <taxon>Pseudonocardiales</taxon>
        <taxon>Pseudonocardiaceae</taxon>
        <taxon>Saccharopolyspora</taxon>
    </lineage>
</organism>
<dbReference type="AlphaFoldDB" id="A0A1I6TXA1"/>
<gene>
    <name evidence="1" type="ORF">SAMN05660874_04374</name>
</gene>
<accession>A0A1I6TXA1</accession>
<protein>
    <submittedName>
        <fullName evidence="1">Uncharacterized protein</fullName>
    </submittedName>
</protein>
<dbReference type="Proteomes" id="UP000198852">
    <property type="component" value="Unassembled WGS sequence"/>
</dbReference>
<name>A0A1I6TXA1_9PSEU</name>
<keyword evidence="2" id="KW-1185">Reference proteome</keyword>
<reference evidence="2" key="1">
    <citation type="submission" date="2016-10" db="EMBL/GenBank/DDBJ databases">
        <authorList>
            <person name="Varghese N."/>
            <person name="Submissions S."/>
        </authorList>
    </citation>
    <scope>NUCLEOTIDE SEQUENCE [LARGE SCALE GENOMIC DNA]</scope>
    <source>
        <strain evidence="2">DSM 44771</strain>
    </source>
</reference>
<proteinExistence type="predicted"/>
<dbReference type="EMBL" id="FOZX01000008">
    <property type="protein sequence ID" value="SFS93826.1"/>
    <property type="molecule type" value="Genomic_DNA"/>
</dbReference>
<evidence type="ECO:0000313" key="1">
    <source>
        <dbReference type="EMBL" id="SFS93826.1"/>
    </source>
</evidence>
<evidence type="ECO:0000313" key="2">
    <source>
        <dbReference type="Proteomes" id="UP000198852"/>
    </source>
</evidence>